<dbReference type="PANTHER" id="PTHR10803">
    <property type="entry name" value="ARSENICAL PUMP-DRIVING ATPASE ARSENITE-TRANSLOCATING ATPASE"/>
    <property type="match status" value="1"/>
</dbReference>
<feature type="domain" description="ArsA/GET3 Anion-transporting ATPase-like" evidence="3">
    <location>
        <begin position="30"/>
        <end position="180"/>
    </location>
</feature>
<evidence type="ECO:0000259" key="3">
    <source>
        <dbReference type="Pfam" id="PF02374"/>
    </source>
</evidence>
<reference evidence="4 5" key="1">
    <citation type="journal article" date="2018" name="J. Microbiol.">
        <title>Baekduia soli gen. nov., sp. nov., a novel bacterium isolated from the soil of Baekdu Mountain and proposal of a novel family name, Baekduiaceae fam. nov.</title>
        <authorList>
            <person name="An D.S."/>
            <person name="Siddiqi M.Z."/>
            <person name="Kim K.H."/>
            <person name="Yu H.S."/>
            <person name="Im W.T."/>
        </authorList>
    </citation>
    <scope>NUCLEOTIDE SEQUENCE [LARGE SCALE GENOMIC DNA]</scope>
    <source>
        <strain evidence="4 5">BR7-21</strain>
    </source>
</reference>
<dbReference type="RefSeq" id="WP_146922169.1">
    <property type="nucleotide sequence ID" value="NZ_CP042430.1"/>
</dbReference>
<comment type="similarity">
    <text evidence="1">Belongs to the arsA ATPase family.</text>
</comment>
<dbReference type="KEGG" id="bsol:FSW04_21015"/>
<dbReference type="InterPro" id="IPR016300">
    <property type="entry name" value="ATPase_ArsA/GET3"/>
</dbReference>
<dbReference type="Pfam" id="PF02374">
    <property type="entry name" value="ArsA_ATPase"/>
    <property type="match status" value="2"/>
</dbReference>
<keyword evidence="5" id="KW-1185">Reference proteome</keyword>
<dbReference type="SUPFAM" id="SSF52540">
    <property type="entry name" value="P-loop containing nucleoside triphosphate hydrolases"/>
    <property type="match status" value="1"/>
</dbReference>
<feature type="domain" description="ArsA/GET3 Anion-transporting ATPase-like" evidence="3">
    <location>
        <begin position="191"/>
        <end position="249"/>
    </location>
</feature>
<gene>
    <name evidence="4" type="ORF">FSW04_21015</name>
</gene>
<dbReference type="GO" id="GO:0005524">
    <property type="term" value="F:ATP binding"/>
    <property type="evidence" value="ECO:0007669"/>
    <property type="project" value="InterPro"/>
</dbReference>
<evidence type="ECO:0000313" key="4">
    <source>
        <dbReference type="EMBL" id="QEC49804.1"/>
    </source>
</evidence>
<dbReference type="PANTHER" id="PTHR10803:SF3">
    <property type="entry name" value="ATPASE GET3"/>
    <property type="match status" value="1"/>
</dbReference>
<name>A0A5B8UA09_9ACTN</name>
<dbReference type="InterPro" id="IPR025723">
    <property type="entry name" value="ArsA/GET3_ATPase-like"/>
</dbReference>
<organism evidence="4 5">
    <name type="scientific">Baekduia soli</name>
    <dbReference type="NCBI Taxonomy" id="496014"/>
    <lineage>
        <taxon>Bacteria</taxon>
        <taxon>Bacillati</taxon>
        <taxon>Actinomycetota</taxon>
        <taxon>Thermoleophilia</taxon>
        <taxon>Solirubrobacterales</taxon>
        <taxon>Baekduiaceae</taxon>
        <taxon>Baekduia</taxon>
    </lineage>
</organism>
<evidence type="ECO:0000313" key="5">
    <source>
        <dbReference type="Proteomes" id="UP000321805"/>
    </source>
</evidence>
<proteinExistence type="inferred from homology"/>
<dbReference type="Gene3D" id="3.40.50.300">
    <property type="entry name" value="P-loop containing nucleotide triphosphate hydrolases"/>
    <property type="match status" value="1"/>
</dbReference>
<evidence type="ECO:0000256" key="1">
    <source>
        <dbReference type="ARBA" id="ARBA00011040"/>
    </source>
</evidence>
<dbReference type="EMBL" id="CP042430">
    <property type="protein sequence ID" value="QEC49804.1"/>
    <property type="molecule type" value="Genomic_DNA"/>
</dbReference>
<protein>
    <recommendedName>
        <fullName evidence="3">ArsA/GET3 Anion-transporting ATPase-like domain-containing protein</fullName>
    </recommendedName>
</protein>
<dbReference type="OrthoDB" id="5242836at2"/>
<dbReference type="InterPro" id="IPR027417">
    <property type="entry name" value="P-loop_NTPase"/>
</dbReference>
<evidence type="ECO:0000256" key="2">
    <source>
        <dbReference type="SAM" id="MobiDB-lite"/>
    </source>
</evidence>
<dbReference type="Proteomes" id="UP000321805">
    <property type="component" value="Chromosome"/>
</dbReference>
<sequence length="321" mass="32738">MADRTPLLAPPGARDHAGAPRHAAPLRTPLVVVTGKGGVGKSTVTAALALAAARRGARVTVVEVAARHDVAAILGHPRPGPIAVTRRVADGVDHLSIAPHEALSEYVGRRLPGPAAAVLLHFRLFSLLAAATPGLAELLTIGKVWDLTRAPGAAGQHVVLLDAPATGHALGLLRAPRTFAAATLRGPVARQAAAVDADLRDPRRTSVVVVAAAEDLAVTETLQLAEGLHATVGRGPQRVVVNGLLPDRFTAADLRILRAAPPGPVPRADLSAAARAAHQRDALHRLTAGLGPGVPVATLPFAFAGAPDTAGLAAWGARLDP</sequence>
<dbReference type="AlphaFoldDB" id="A0A5B8UA09"/>
<accession>A0A5B8UA09</accession>
<dbReference type="GO" id="GO:0016887">
    <property type="term" value="F:ATP hydrolysis activity"/>
    <property type="evidence" value="ECO:0007669"/>
    <property type="project" value="InterPro"/>
</dbReference>
<feature type="region of interest" description="Disordered" evidence="2">
    <location>
        <begin position="1"/>
        <end position="23"/>
    </location>
</feature>